<keyword evidence="1" id="KW-0732">Signal</keyword>
<protein>
    <recommendedName>
        <fullName evidence="2">LysM domain-containing protein</fullName>
    </recommendedName>
</protein>
<dbReference type="PROSITE" id="PS51782">
    <property type="entry name" value="LYSM"/>
    <property type="match status" value="1"/>
</dbReference>
<accession>A0A2V3ZYV2</accession>
<evidence type="ECO:0000259" key="2">
    <source>
        <dbReference type="PROSITE" id="PS51782"/>
    </source>
</evidence>
<evidence type="ECO:0000256" key="1">
    <source>
        <dbReference type="SAM" id="SignalP"/>
    </source>
</evidence>
<dbReference type="AlphaFoldDB" id="A0A2V3ZYV2"/>
<dbReference type="OrthoDB" id="1488841at2"/>
<feature type="chain" id="PRO_5016027511" description="LysM domain-containing protein" evidence="1">
    <location>
        <begin position="28"/>
        <end position="638"/>
    </location>
</feature>
<feature type="signal peptide" evidence="1">
    <location>
        <begin position="1"/>
        <end position="27"/>
    </location>
</feature>
<dbReference type="Gene3D" id="3.30.1330.60">
    <property type="entry name" value="OmpA-like domain"/>
    <property type="match status" value="1"/>
</dbReference>
<dbReference type="Proteomes" id="UP000248079">
    <property type="component" value="Unassembled WGS sequence"/>
</dbReference>
<dbReference type="CDD" id="cd00118">
    <property type="entry name" value="LysM"/>
    <property type="match status" value="1"/>
</dbReference>
<gene>
    <name evidence="3" type="ORF">DF185_09395</name>
</gene>
<name>A0A2V3ZYV2_9BACT</name>
<dbReference type="Gene3D" id="3.10.350.10">
    <property type="entry name" value="LysM domain"/>
    <property type="match status" value="1"/>
</dbReference>
<proteinExistence type="predicted"/>
<dbReference type="SUPFAM" id="SSF82171">
    <property type="entry name" value="DPP6 N-terminal domain-like"/>
    <property type="match status" value="1"/>
</dbReference>
<dbReference type="SMART" id="SM00257">
    <property type="entry name" value="LysM"/>
    <property type="match status" value="1"/>
</dbReference>
<reference evidence="3 4" key="1">
    <citation type="submission" date="2018-05" db="EMBL/GenBank/DDBJ databases">
        <title>Marinifilum breve JC075T sp. nov., a marine bacterium isolated from Yongle Blue Hole in the South China Sea.</title>
        <authorList>
            <person name="Fu T."/>
        </authorList>
    </citation>
    <scope>NUCLEOTIDE SEQUENCE [LARGE SCALE GENOMIC DNA]</scope>
    <source>
        <strain evidence="3 4">JC075</strain>
    </source>
</reference>
<feature type="domain" description="LysM" evidence="2">
    <location>
        <begin position="590"/>
        <end position="633"/>
    </location>
</feature>
<evidence type="ECO:0000313" key="4">
    <source>
        <dbReference type="Proteomes" id="UP000248079"/>
    </source>
</evidence>
<dbReference type="InterPro" id="IPR036737">
    <property type="entry name" value="OmpA-like_sf"/>
</dbReference>
<sequence>MNTCINMGKNFTLITLLLLLSFSPVFSQETGHARGMTREMQGDKYHEYLQKCSHYKLRTLANVYYKKGSFTKAEMAYECLCKKFPDKVNKQDAECFYACLLKSDRIDEIPYVGLEKYDAELKNLIHIAKVRREVRDDKGICFKKQFSQIVSQSKMHFGYNIHDGKKISLFHEKAEQIYLHELHEREYKEDVELSFNKSKKEIVVASEKYGENTYLNTVYNFNIGLYQIDIEGVGLPKFPFNSRKYSVSMPFFSEKEKCLFFCSDNPKGYGGWDIYRSHLVKNKWQKPVLLDERINSVLDDIFPVVYGDYLLFNSDGRRGKGKLDVFAYNMKENVGYNLFDCNTALDDYCLRIVNDSVNFVICRDAKIMHGKFYDFWDRKVEESEIGKHLLRQDSLIVSKLAELDKQEEVVVNNDLATVKFPEVFSFYCGAPIYFPYNGDTFDQSFCDCVNECLSYFSQEVHAKNIMVFGSADPRGRDAYNSLLSLNRAKNVITYAKSQAKKDFNYVTIALGEKLFNKDGIKNIDDYREVFLRASNFDMPYKTMIAVRKDQYKSLKSVANCFNNDPVLLDKLNELMFENGFEPVYFVGIQGFYKVKKGDNLYRIGLKYSCSVADLMKVNQKKGYRLNIGELLILPMPEK</sequence>
<dbReference type="InterPro" id="IPR036779">
    <property type="entry name" value="LysM_dom_sf"/>
</dbReference>
<dbReference type="Pfam" id="PF01476">
    <property type="entry name" value="LysM"/>
    <property type="match status" value="1"/>
</dbReference>
<dbReference type="SUPFAM" id="SSF54106">
    <property type="entry name" value="LysM domain"/>
    <property type="match status" value="1"/>
</dbReference>
<organism evidence="3 4">
    <name type="scientific">Marinifilum breve</name>
    <dbReference type="NCBI Taxonomy" id="2184082"/>
    <lineage>
        <taxon>Bacteria</taxon>
        <taxon>Pseudomonadati</taxon>
        <taxon>Bacteroidota</taxon>
        <taxon>Bacteroidia</taxon>
        <taxon>Marinilabiliales</taxon>
        <taxon>Marinifilaceae</taxon>
    </lineage>
</organism>
<dbReference type="InterPro" id="IPR018392">
    <property type="entry name" value="LysM"/>
</dbReference>
<dbReference type="SUPFAM" id="SSF103088">
    <property type="entry name" value="OmpA-like"/>
    <property type="match status" value="1"/>
</dbReference>
<comment type="caution">
    <text evidence="3">The sequence shown here is derived from an EMBL/GenBank/DDBJ whole genome shotgun (WGS) entry which is preliminary data.</text>
</comment>
<keyword evidence="4" id="KW-1185">Reference proteome</keyword>
<evidence type="ECO:0000313" key="3">
    <source>
        <dbReference type="EMBL" id="PXY01672.1"/>
    </source>
</evidence>
<dbReference type="RefSeq" id="WP_110360481.1">
    <property type="nucleotide sequence ID" value="NZ_QFLI01000003.1"/>
</dbReference>
<dbReference type="EMBL" id="QFLI01000003">
    <property type="protein sequence ID" value="PXY01672.1"/>
    <property type="molecule type" value="Genomic_DNA"/>
</dbReference>